<gene>
    <name evidence="11" type="ORF">CBR_g24129</name>
</gene>
<keyword evidence="1 7" id="KW-0723">Serine/threonine-protein kinase</keyword>
<evidence type="ECO:0000256" key="7">
    <source>
        <dbReference type="RuleBase" id="RU000304"/>
    </source>
</evidence>
<evidence type="ECO:0000256" key="4">
    <source>
        <dbReference type="ARBA" id="ARBA00022777"/>
    </source>
</evidence>
<feature type="transmembrane region" description="Helical" evidence="9">
    <location>
        <begin position="6"/>
        <end position="25"/>
    </location>
</feature>
<dbReference type="PROSITE" id="PS00107">
    <property type="entry name" value="PROTEIN_KINASE_ATP"/>
    <property type="match status" value="1"/>
</dbReference>
<feature type="domain" description="Protein kinase" evidence="10">
    <location>
        <begin position="76"/>
        <end position="354"/>
    </location>
</feature>
<feature type="region of interest" description="Disordered" evidence="8">
    <location>
        <begin position="387"/>
        <end position="466"/>
    </location>
</feature>
<dbReference type="OMA" id="SGHTIAH"/>
<dbReference type="Proteomes" id="UP000265515">
    <property type="component" value="Unassembled WGS sequence"/>
</dbReference>
<keyword evidence="5 6" id="KW-0067">ATP-binding</keyword>
<comment type="caution">
    <text evidence="11">The sequence shown here is derived from an EMBL/GenBank/DDBJ whole genome shotgun (WGS) entry which is preliminary data.</text>
</comment>
<feature type="binding site" evidence="6">
    <location>
        <position position="104"/>
    </location>
    <ligand>
        <name>ATP</name>
        <dbReference type="ChEBI" id="CHEBI:30616"/>
    </ligand>
</feature>
<dbReference type="FunFam" id="3.30.200.20:FF:000162">
    <property type="entry name" value="Adenine nucleotide alpha hydrolase-like domain kinase"/>
    <property type="match status" value="1"/>
</dbReference>
<keyword evidence="4" id="KW-0418">Kinase</keyword>
<dbReference type="AlphaFoldDB" id="A0A388L652"/>
<evidence type="ECO:0000256" key="5">
    <source>
        <dbReference type="ARBA" id="ARBA00022840"/>
    </source>
</evidence>
<proteinExistence type="inferred from homology"/>
<evidence type="ECO:0000256" key="1">
    <source>
        <dbReference type="ARBA" id="ARBA00022527"/>
    </source>
</evidence>
<dbReference type="PROSITE" id="PS50011">
    <property type="entry name" value="PROTEIN_KINASE_DOM"/>
    <property type="match status" value="1"/>
</dbReference>
<feature type="region of interest" description="Disordered" evidence="8">
    <location>
        <begin position="31"/>
        <end position="56"/>
    </location>
</feature>
<keyword evidence="9" id="KW-0472">Membrane</keyword>
<dbReference type="EMBL" id="BFEA01000274">
    <property type="protein sequence ID" value="GBG77683.1"/>
    <property type="molecule type" value="Genomic_DNA"/>
</dbReference>
<dbReference type="SUPFAM" id="SSF56112">
    <property type="entry name" value="Protein kinase-like (PK-like)"/>
    <property type="match status" value="1"/>
</dbReference>
<reference evidence="11 12" key="1">
    <citation type="journal article" date="2018" name="Cell">
        <title>The Chara Genome: Secondary Complexity and Implications for Plant Terrestrialization.</title>
        <authorList>
            <person name="Nishiyama T."/>
            <person name="Sakayama H."/>
            <person name="Vries J.D."/>
            <person name="Buschmann H."/>
            <person name="Saint-Marcoux D."/>
            <person name="Ullrich K.K."/>
            <person name="Haas F.B."/>
            <person name="Vanderstraeten L."/>
            <person name="Becker D."/>
            <person name="Lang D."/>
            <person name="Vosolsobe S."/>
            <person name="Rombauts S."/>
            <person name="Wilhelmsson P.K.I."/>
            <person name="Janitza P."/>
            <person name="Kern R."/>
            <person name="Heyl A."/>
            <person name="Rumpler F."/>
            <person name="Villalobos L.I.A.C."/>
            <person name="Clay J.M."/>
            <person name="Skokan R."/>
            <person name="Toyoda A."/>
            <person name="Suzuki Y."/>
            <person name="Kagoshima H."/>
            <person name="Schijlen E."/>
            <person name="Tajeshwar N."/>
            <person name="Catarino B."/>
            <person name="Hetherington A.J."/>
            <person name="Saltykova A."/>
            <person name="Bonnot C."/>
            <person name="Breuninger H."/>
            <person name="Symeonidi A."/>
            <person name="Radhakrishnan G.V."/>
            <person name="Van Nieuwerburgh F."/>
            <person name="Deforce D."/>
            <person name="Chang C."/>
            <person name="Karol K.G."/>
            <person name="Hedrich R."/>
            <person name="Ulvskov P."/>
            <person name="Glockner G."/>
            <person name="Delwiche C.F."/>
            <person name="Petrasek J."/>
            <person name="Van de Peer Y."/>
            <person name="Friml J."/>
            <person name="Beilby M."/>
            <person name="Dolan L."/>
            <person name="Kohara Y."/>
            <person name="Sugano S."/>
            <person name="Fujiyama A."/>
            <person name="Delaux P.-M."/>
            <person name="Quint M."/>
            <person name="TheiBen G."/>
            <person name="Hagemann M."/>
            <person name="Harholt J."/>
            <person name="Dunand C."/>
            <person name="Zachgo S."/>
            <person name="Langdale J."/>
            <person name="Maumus F."/>
            <person name="Straeten D.V.D."/>
            <person name="Gould S.B."/>
            <person name="Rensing S.A."/>
        </authorList>
    </citation>
    <scope>NUCLEOTIDE SEQUENCE [LARGE SCALE GENOMIC DNA]</scope>
    <source>
        <strain evidence="11 12">S276</strain>
    </source>
</reference>
<name>A0A388L652_CHABU</name>
<accession>A0A388L652</accession>
<dbReference type="PROSITE" id="PS00108">
    <property type="entry name" value="PROTEIN_KINASE_ST"/>
    <property type="match status" value="1"/>
</dbReference>
<dbReference type="Pfam" id="PF07714">
    <property type="entry name" value="PK_Tyr_Ser-Thr"/>
    <property type="match status" value="1"/>
</dbReference>
<evidence type="ECO:0000256" key="6">
    <source>
        <dbReference type="PROSITE-ProRule" id="PRU10141"/>
    </source>
</evidence>
<dbReference type="InterPro" id="IPR000719">
    <property type="entry name" value="Prot_kinase_dom"/>
</dbReference>
<evidence type="ECO:0000256" key="3">
    <source>
        <dbReference type="ARBA" id="ARBA00022741"/>
    </source>
</evidence>
<feature type="compositionally biased region" description="Polar residues" evidence="8">
    <location>
        <begin position="395"/>
        <end position="421"/>
    </location>
</feature>
<evidence type="ECO:0000313" key="12">
    <source>
        <dbReference type="Proteomes" id="UP000265515"/>
    </source>
</evidence>
<keyword evidence="9" id="KW-0812">Transmembrane</keyword>
<dbReference type="PANTHER" id="PTHR47989">
    <property type="entry name" value="OS01G0750732 PROTEIN"/>
    <property type="match status" value="1"/>
</dbReference>
<dbReference type="Gramene" id="GBG77683">
    <property type="protein sequence ID" value="GBG77683"/>
    <property type="gene ID" value="CBR_g24129"/>
</dbReference>
<keyword evidence="2" id="KW-0808">Transferase</keyword>
<evidence type="ECO:0000256" key="9">
    <source>
        <dbReference type="SAM" id="Phobius"/>
    </source>
</evidence>
<keyword evidence="9" id="KW-1133">Transmembrane helix</keyword>
<organism evidence="11 12">
    <name type="scientific">Chara braunii</name>
    <name type="common">Braun's stonewort</name>
    <dbReference type="NCBI Taxonomy" id="69332"/>
    <lineage>
        <taxon>Eukaryota</taxon>
        <taxon>Viridiplantae</taxon>
        <taxon>Streptophyta</taxon>
        <taxon>Charophyceae</taxon>
        <taxon>Charales</taxon>
        <taxon>Characeae</taxon>
        <taxon>Chara</taxon>
    </lineage>
</organism>
<dbReference type="GO" id="GO:0004674">
    <property type="term" value="F:protein serine/threonine kinase activity"/>
    <property type="evidence" value="ECO:0007669"/>
    <property type="project" value="UniProtKB-KW"/>
</dbReference>
<dbReference type="OrthoDB" id="4062651at2759"/>
<dbReference type="Gene3D" id="1.10.510.10">
    <property type="entry name" value="Transferase(Phosphotransferase) domain 1"/>
    <property type="match status" value="1"/>
</dbReference>
<sequence>MAVVIGTIIGAGVLLVALLIVFLCVRKGYPSKGHERKKPRNGSSKPHRTRPPELHLTTPPCKVYSLAELVEATVNFNEGNKLGEGGFGSVYKGKLKNDHQIAVKRLKQYSHQGDREFSVEVETISRVKHKHLATMSGCCMESGERIIVYDFCPNKSLMAHLYAPYSANHSLTWSRRMRIAIGAADGIRYLHEEAKPKIIHRDIKASNILLDAEFEALVSDFGLAKLVPAGATHVTTRVKGTLGYLAPEYARTGQVSEKSDVYSFGVLLFELISGRKPIMRGGPQGNRITLVEWVAPLLDKRRLSELLDRRLASTVKDDELYRLITVASLCVQQYPAARPTMRAVYSKLSGTPTEVPKPIKKAEPVDGPLPIAKVDYGSAIYEEDIESGREDDQNAPGTHSADVNRSQAALLVSPSTATVSPDSPRRRAVSPIKVTPSIPVRATPYSSSVGTMPLLGLSQHPPVPPV</sequence>
<dbReference type="Gene3D" id="3.30.200.20">
    <property type="entry name" value="Phosphorylase Kinase, domain 1"/>
    <property type="match status" value="1"/>
</dbReference>
<comment type="similarity">
    <text evidence="7">Belongs to the protein kinase superfamily.</text>
</comment>
<dbReference type="InterPro" id="IPR008271">
    <property type="entry name" value="Ser/Thr_kinase_AS"/>
</dbReference>
<dbReference type="InterPro" id="IPR001245">
    <property type="entry name" value="Ser-Thr/Tyr_kinase_cat_dom"/>
</dbReference>
<dbReference type="STRING" id="69332.A0A388L652"/>
<keyword evidence="3 6" id="KW-0547">Nucleotide-binding</keyword>
<dbReference type="InterPro" id="IPR017441">
    <property type="entry name" value="Protein_kinase_ATP_BS"/>
</dbReference>
<dbReference type="FunFam" id="1.10.510.10:FF:000146">
    <property type="entry name" value="LRR receptor-like serine/threonine-protein kinase IOS1"/>
    <property type="match status" value="1"/>
</dbReference>
<dbReference type="SMART" id="SM00220">
    <property type="entry name" value="S_TKc"/>
    <property type="match status" value="1"/>
</dbReference>
<evidence type="ECO:0000313" key="11">
    <source>
        <dbReference type="EMBL" id="GBG77683.1"/>
    </source>
</evidence>
<feature type="compositionally biased region" description="Basic residues" evidence="8">
    <location>
        <begin position="34"/>
        <end position="49"/>
    </location>
</feature>
<dbReference type="PANTHER" id="PTHR47989:SF1">
    <property type="entry name" value="PROTEIN KINASE DOMAIN-CONTAINING PROTEIN"/>
    <property type="match status" value="1"/>
</dbReference>
<keyword evidence="12" id="KW-1185">Reference proteome</keyword>
<evidence type="ECO:0000259" key="10">
    <source>
        <dbReference type="PROSITE" id="PS50011"/>
    </source>
</evidence>
<evidence type="ECO:0000256" key="2">
    <source>
        <dbReference type="ARBA" id="ARBA00022679"/>
    </source>
</evidence>
<evidence type="ECO:0000256" key="8">
    <source>
        <dbReference type="SAM" id="MobiDB-lite"/>
    </source>
</evidence>
<protein>
    <recommendedName>
        <fullName evidence="10">Protein kinase domain-containing protein</fullName>
    </recommendedName>
</protein>
<dbReference type="GO" id="GO:0005524">
    <property type="term" value="F:ATP binding"/>
    <property type="evidence" value="ECO:0007669"/>
    <property type="project" value="UniProtKB-UniRule"/>
</dbReference>
<dbReference type="CDD" id="cd14066">
    <property type="entry name" value="STKc_IRAK"/>
    <property type="match status" value="1"/>
</dbReference>
<dbReference type="InterPro" id="IPR011009">
    <property type="entry name" value="Kinase-like_dom_sf"/>
</dbReference>